<dbReference type="EMBL" id="CP046904">
    <property type="protein sequence ID" value="QGZ39775.1"/>
    <property type="molecule type" value="Genomic_DNA"/>
</dbReference>
<protein>
    <recommendedName>
        <fullName evidence="5">Probable RNA 2'-phosphotransferase</fullName>
        <ecNumber evidence="5">2.7.1.-</ecNumber>
    </recommendedName>
</protein>
<dbReference type="PANTHER" id="PTHR12684:SF2">
    <property type="entry name" value="TRNA 2'-PHOSPHOTRANSFERASE 1"/>
    <property type="match status" value="1"/>
</dbReference>
<comment type="similarity">
    <text evidence="1 5">Belongs to the KptA/TPT1 family.</text>
</comment>
<dbReference type="NCBIfam" id="NF002014">
    <property type="entry name" value="PRK00819.1-4"/>
    <property type="match status" value="1"/>
</dbReference>
<dbReference type="EMBL" id="VLKW01000003">
    <property type="protein sequence ID" value="TWI48691.1"/>
    <property type="molecule type" value="Genomic_DNA"/>
</dbReference>
<evidence type="ECO:0000256" key="4">
    <source>
        <dbReference type="ARBA" id="ARBA00025212"/>
    </source>
</evidence>
<dbReference type="Proteomes" id="UP000437862">
    <property type="component" value="Chromosome"/>
</dbReference>
<dbReference type="Gene3D" id="3.20.170.30">
    <property type="match status" value="1"/>
</dbReference>
<dbReference type="GO" id="GO:0000215">
    <property type="term" value="F:tRNA 2'-phosphotransferase activity"/>
    <property type="evidence" value="ECO:0007669"/>
    <property type="project" value="TreeGrafter"/>
</dbReference>
<organism evidence="7 8">
    <name type="scientific">Pseudoduganella flava</name>
    <dbReference type="NCBI Taxonomy" id="871742"/>
    <lineage>
        <taxon>Bacteria</taxon>
        <taxon>Pseudomonadati</taxon>
        <taxon>Pseudomonadota</taxon>
        <taxon>Betaproteobacteria</taxon>
        <taxon>Burkholderiales</taxon>
        <taxon>Oxalobacteraceae</taxon>
        <taxon>Telluria group</taxon>
        <taxon>Pseudoduganella</taxon>
    </lineage>
</organism>
<dbReference type="Gene3D" id="1.10.10.970">
    <property type="entry name" value="RNA 2'-phosphotransferase, Tpt1/KptA family, N-terminal domain"/>
    <property type="match status" value="1"/>
</dbReference>
<gene>
    <name evidence="5" type="primary">kptA</name>
    <name evidence="6" type="ORF">GO485_12420</name>
    <name evidence="7" type="ORF">IP92_02083</name>
</gene>
<dbReference type="PANTHER" id="PTHR12684">
    <property type="entry name" value="PUTATIVE PHOSPHOTRANSFERASE"/>
    <property type="match status" value="1"/>
</dbReference>
<proteinExistence type="inferred from homology"/>
<dbReference type="InterPro" id="IPR042081">
    <property type="entry name" value="RNA_2'-PTrans_C"/>
</dbReference>
<dbReference type="Proteomes" id="UP000315112">
    <property type="component" value="Unassembled WGS sequence"/>
</dbReference>
<evidence type="ECO:0000256" key="5">
    <source>
        <dbReference type="HAMAP-Rule" id="MF_00299"/>
    </source>
</evidence>
<name>A0A562PW61_9BURK</name>
<evidence type="ECO:0000313" key="7">
    <source>
        <dbReference type="EMBL" id="TWI48691.1"/>
    </source>
</evidence>
<dbReference type="OrthoDB" id="4537997at2"/>
<dbReference type="AlphaFoldDB" id="A0A562PW61"/>
<evidence type="ECO:0000256" key="1">
    <source>
        <dbReference type="ARBA" id="ARBA00009836"/>
    </source>
</evidence>
<reference evidence="6 9" key="3">
    <citation type="submission" date="2019-12" db="EMBL/GenBank/DDBJ databases">
        <title>Draft Genome Sequences of Six Type Strains of the Genus Massilia.</title>
        <authorList>
            <person name="Miess H."/>
            <person name="Frediansyah A."/>
            <person name="Goeker M."/>
            <person name="Gross H."/>
        </authorList>
    </citation>
    <scope>NUCLEOTIDE SEQUENCE [LARGE SCALE GENOMIC DNA]</scope>
    <source>
        <strain evidence="6 9">DSM 26639</strain>
    </source>
</reference>
<dbReference type="InterPro" id="IPR002745">
    <property type="entry name" value="Ptrans_KptA/Tpt1"/>
</dbReference>
<reference evidence="7 8" key="1">
    <citation type="journal article" date="2015" name="Stand. Genomic Sci.">
        <title>Genomic Encyclopedia of Bacterial and Archaeal Type Strains, Phase III: the genomes of soil and plant-associated and newly described type strains.</title>
        <authorList>
            <person name="Whitman W.B."/>
            <person name="Woyke T."/>
            <person name="Klenk H.P."/>
            <person name="Zhou Y."/>
            <person name="Lilburn T.G."/>
            <person name="Beck B.J."/>
            <person name="De Vos P."/>
            <person name="Vandamme P."/>
            <person name="Eisen J.A."/>
            <person name="Garrity G."/>
            <person name="Hugenholtz P."/>
            <person name="Kyrpides N.C."/>
        </authorList>
    </citation>
    <scope>NUCLEOTIDE SEQUENCE [LARGE SCALE GENOMIC DNA]</scope>
    <source>
        <strain evidence="7 8">CGMCC 1.10685</strain>
    </source>
</reference>
<keyword evidence="2 5" id="KW-0808">Transferase</keyword>
<dbReference type="RefSeq" id="WP_145874465.1">
    <property type="nucleotide sequence ID" value="NZ_CP046904.1"/>
</dbReference>
<dbReference type="InterPro" id="IPR022928">
    <property type="entry name" value="RNA_2'-PTrans_KptA"/>
</dbReference>
<evidence type="ECO:0000313" key="9">
    <source>
        <dbReference type="Proteomes" id="UP000437862"/>
    </source>
</evidence>
<evidence type="ECO:0000313" key="8">
    <source>
        <dbReference type="Proteomes" id="UP000315112"/>
    </source>
</evidence>
<evidence type="ECO:0000256" key="3">
    <source>
        <dbReference type="ARBA" id="ARBA00023027"/>
    </source>
</evidence>
<dbReference type="Pfam" id="PF01885">
    <property type="entry name" value="PTS_2-RNA"/>
    <property type="match status" value="1"/>
</dbReference>
<dbReference type="GO" id="GO:0003950">
    <property type="term" value="F:NAD+ poly-ADP-ribosyltransferase activity"/>
    <property type="evidence" value="ECO:0007669"/>
    <property type="project" value="InterPro"/>
</dbReference>
<accession>A0A562PW61</accession>
<evidence type="ECO:0000256" key="2">
    <source>
        <dbReference type="ARBA" id="ARBA00022679"/>
    </source>
</evidence>
<dbReference type="HAMAP" id="MF_00299">
    <property type="entry name" value="KptA"/>
    <property type="match status" value="1"/>
</dbReference>
<evidence type="ECO:0000313" key="6">
    <source>
        <dbReference type="EMBL" id="QGZ39775.1"/>
    </source>
</evidence>
<dbReference type="SUPFAM" id="SSF56399">
    <property type="entry name" value="ADP-ribosylation"/>
    <property type="match status" value="1"/>
</dbReference>
<dbReference type="InterPro" id="IPR042080">
    <property type="entry name" value="RNA_2'-PTrans_N"/>
</dbReference>
<sequence>MRAANHARHHERISRFLSLILRHAPDTIGLALDGNGWADVAELLEKAARHGTPLTLDLLRDVVATNDKQRFAFSDDGLRIRASQGHSLRSVDLALQPQTPPDVLYHGTASRFVTSIRQAGLRPGARRHVHLSTDIDTAVKVGTRYGVPVVLTIQAAAMHALGHLFYRADNGVWLTDAVPARFIAFPISRA</sequence>
<reference evidence="7" key="2">
    <citation type="submission" date="2019-07" db="EMBL/GenBank/DDBJ databases">
        <authorList>
            <person name="Whitman W."/>
            <person name="Huntemann M."/>
            <person name="Clum A."/>
            <person name="Pillay M."/>
            <person name="Palaniappan K."/>
            <person name="Varghese N."/>
            <person name="Mikhailova N."/>
            <person name="Stamatis D."/>
            <person name="Reddy T."/>
            <person name="Daum C."/>
            <person name="Shapiro N."/>
            <person name="Ivanova N."/>
            <person name="Kyrpides N."/>
            <person name="Woyke T."/>
        </authorList>
    </citation>
    <scope>NUCLEOTIDE SEQUENCE</scope>
    <source>
        <strain evidence="7">CGMCC 1.10685</strain>
    </source>
</reference>
<comment type="function">
    <text evidence="4 5">Removes the 2'-phosphate from RNA via an intermediate in which the phosphate is ADP-ribosylated by NAD followed by a presumed transesterification to release the RNA and generate ADP-ribose 1''-2''-cyclic phosphate (APPR&gt;P). May function as an ADP-ribosylase.</text>
</comment>
<keyword evidence="3 5" id="KW-0520">NAD</keyword>
<keyword evidence="9" id="KW-1185">Reference proteome</keyword>
<dbReference type="GO" id="GO:0006388">
    <property type="term" value="P:tRNA splicing, via endonucleolytic cleavage and ligation"/>
    <property type="evidence" value="ECO:0007669"/>
    <property type="project" value="UniProtKB-UniRule"/>
</dbReference>
<dbReference type="EC" id="2.7.1.-" evidence="5"/>